<proteinExistence type="predicted"/>
<keyword evidence="1" id="KW-0472">Membrane</keyword>
<keyword evidence="3" id="KW-1185">Reference proteome</keyword>
<dbReference type="Proteomes" id="UP000024635">
    <property type="component" value="Unassembled WGS sequence"/>
</dbReference>
<feature type="transmembrane region" description="Helical" evidence="1">
    <location>
        <begin position="35"/>
        <end position="57"/>
    </location>
</feature>
<evidence type="ECO:0000256" key="1">
    <source>
        <dbReference type="SAM" id="Phobius"/>
    </source>
</evidence>
<feature type="transmembrane region" description="Helical" evidence="1">
    <location>
        <begin position="147"/>
        <end position="169"/>
    </location>
</feature>
<feature type="transmembrane region" description="Helical" evidence="1">
    <location>
        <begin position="97"/>
        <end position="126"/>
    </location>
</feature>
<organism evidence="2 3">
    <name type="scientific">Ancylostoma ceylanicum</name>
    <dbReference type="NCBI Taxonomy" id="53326"/>
    <lineage>
        <taxon>Eukaryota</taxon>
        <taxon>Metazoa</taxon>
        <taxon>Ecdysozoa</taxon>
        <taxon>Nematoda</taxon>
        <taxon>Chromadorea</taxon>
        <taxon>Rhabditida</taxon>
        <taxon>Rhabditina</taxon>
        <taxon>Rhabditomorpha</taxon>
        <taxon>Strongyloidea</taxon>
        <taxon>Ancylostomatidae</taxon>
        <taxon>Ancylostomatinae</taxon>
        <taxon>Ancylostoma</taxon>
    </lineage>
</organism>
<gene>
    <name evidence="2" type="primary">Acey_s0051.g2149</name>
    <name evidence="2" type="ORF">Y032_0051g2149</name>
</gene>
<evidence type="ECO:0000313" key="3">
    <source>
        <dbReference type="Proteomes" id="UP000024635"/>
    </source>
</evidence>
<dbReference type="OrthoDB" id="5830127at2759"/>
<protein>
    <submittedName>
        <fullName evidence="2">Uncharacterized protein</fullName>
    </submittedName>
</protein>
<sequence>MTTDRGRSTEVTSDVMRTTKYFNVLQKGASPLQRCFLVGLACFVSLCIVAPLVYVSFETAAVNYNRYDHYDRIVRGFTHFDWAPFYVAYHLTQSGKLFLLLLLLSCCVGCVAVALTTLWSSGLLPCTRSGMNQSGSRFGQLANASRVNACSIAILIVVPLTVFTLFALFDLPMNSYSIPLFLGVAFVPILNAHFIIFNIRTFRRALSTLLSFKSKSIGPISHISSDH</sequence>
<comment type="caution">
    <text evidence="2">The sequence shown here is derived from an EMBL/GenBank/DDBJ whole genome shotgun (WGS) entry which is preliminary data.</text>
</comment>
<name>A0A016U8R4_9BILA</name>
<accession>A0A016U8R4</accession>
<keyword evidence="1" id="KW-0812">Transmembrane</keyword>
<evidence type="ECO:0000313" key="2">
    <source>
        <dbReference type="EMBL" id="EYC11331.1"/>
    </source>
</evidence>
<reference evidence="3" key="1">
    <citation type="journal article" date="2015" name="Nat. Genet.">
        <title>The genome and transcriptome of the zoonotic hookworm Ancylostoma ceylanicum identify infection-specific gene families.</title>
        <authorList>
            <person name="Schwarz E.M."/>
            <person name="Hu Y."/>
            <person name="Antoshechkin I."/>
            <person name="Miller M.M."/>
            <person name="Sternberg P.W."/>
            <person name="Aroian R.V."/>
        </authorList>
    </citation>
    <scope>NUCLEOTIDE SEQUENCE</scope>
    <source>
        <strain evidence="3">HY135</strain>
    </source>
</reference>
<keyword evidence="1" id="KW-1133">Transmembrane helix</keyword>
<feature type="transmembrane region" description="Helical" evidence="1">
    <location>
        <begin position="175"/>
        <end position="197"/>
    </location>
</feature>
<dbReference type="EMBL" id="JARK01001387">
    <property type="protein sequence ID" value="EYC11331.1"/>
    <property type="molecule type" value="Genomic_DNA"/>
</dbReference>
<dbReference type="AlphaFoldDB" id="A0A016U8R4"/>